<name>H8H1K1_DEIGI</name>
<dbReference type="HOGENOM" id="CLU_3250382_0_0_0"/>
<dbReference type="Proteomes" id="UP000007575">
    <property type="component" value="Plasmid P2"/>
</dbReference>
<dbReference type="EMBL" id="CP002193">
    <property type="protein sequence ID" value="AFD27398.1"/>
    <property type="molecule type" value="Genomic_DNA"/>
</dbReference>
<gene>
    <name evidence="1" type="ordered locus">DGo_PB0129</name>
</gene>
<reference evidence="1 2" key="1">
    <citation type="journal article" date="2012" name="PLoS ONE">
        <title>Genome sequence and transcriptome analysis of the radioresistant bacterium Deinococcus gobiensis: insights into the extreme environmental adaptations.</title>
        <authorList>
            <person name="Yuan M."/>
            <person name="Chen M."/>
            <person name="Zhang W."/>
            <person name="Lu W."/>
            <person name="Wang J."/>
            <person name="Yang M."/>
            <person name="Zhao P."/>
            <person name="Tang R."/>
            <person name="Li X."/>
            <person name="Hao Y."/>
            <person name="Zhou Z."/>
            <person name="Zhan Y."/>
            <person name="Yu H."/>
            <person name="Teng C."/>
            <person name="Yan Y."/>
            <person name="Ping S."/>
            <person name="Wang Y."/>
            <person name="Lin M."/>
        </authorList>
    </citation>
    <scope>NUCLEOTIDE SEQUENCE [LARGE SCALE GENOMIC DNA]</scope>
    <source>
        <strain evidence="2">DSM 21396 / JCM 16679 / CGMCC 1.7299 / I-0</strain>
        <plasmid evidence="1">P2</plasmid>
    </source>
</reference>
<keyword evidence="2" id="KW-1185">Reference proteome</keyword>
<evidence type="ECO:0000313" key="2">
    <source>
        <dbReference type="Proteomes" id="UP000007575"/>
    </source>
</evidence>
<organism evidence="1 2">
    <name type="scientific">Deinococcus gobiensis (strain DSM 21396 / JCM 16679 / CGMCC 1.7299 / I-0)</name>
    <dbReference type="NCBI Taxonomy" id="745776"/>
    <lineage>
        <taxon>Bacteria</taxon>
        <taxon>Thermotogati</taxon>
        <taxon>Deinococcota</taxon>
        <taxon>Deinococci</taxon>
        <taxon>Deinococcales</taxon>
        <taxon>Deinococcaceae</taxon>
        <taxon>Deinococcus</taxon>
    </lineage>
</organism>
<geneLocation type="plasmid" evidence="1 2">
    <name>P2</name>
</geneLocation>
<sequence>MGGEQLNAPAKARTWGIVLYSRRYKDLDYFIIGFGLKRFRVF</sequence>
<protein>
    <submittedName>
        <fullName evidence="1">Uncharacterized protein</fullName>
    </submittedName>
</protein>
<accession>H8H1K1</accession>
<proteinExistence type="predicted"/>
<dbReference type="KEGG" id="dgo:DGo_PB0129"/>
<keyword evidence="1" id="KW-0614">Plasmid</keyword>
<dbReference type="AlphaFoldDB" id="H8H1K1"/>
<evidence type="ECO:0000313" key="1">
    <source>
        <dbReference type="EMBL" id="AFD27398.1"/>
    </source>
</evidence>